<accession>A0A0L1JUX7</accession>
<feature type="compositionally biased region" description="Basic residues" evidence="1">
    <location>
        <begin position="64"/>
        <end position="76"/>
    </location>
</feature>
<comment type="caution">
    <text evidence="2">The sequence shown here is derived from an EMBL/GenBank/DDBJ whole genome shotgun (WGS) entry which is preliminary data.</text>
</comment>
<name>A0A0L1JUX7_9RHOB</name>
<dbReference type="Proteomes" id="UP000036938">
    <property type="component" value="Unassembled WGS sequence"/>
</dbReference>
<evidence type="ECO:0000313" key="2">
    <source>
        <dbReference type="EMBL" id="KNG95482.1"/>
    </source>
</evidence>
<evidence type="ECO:0000313" key="3">
    <source>
        <dbReference type="Proteomes" id="UP000036938"/>
    </source>
</evidence>
<dbReference type="STRING" id="1317121.ATO11_02465"/>
<feature type="region of interest" description="Disordered" evidence="1">
    <location>
        <begin position="27"/>
        <end position="76"/>
    </location>
</feature>
<dbReference type="AlphaFoldDB" id="A0A0L1JUX7"/>
<reference evidence="2 3" key="1">
    <citation type="journal article" date="2015" name="Int. J. Syst. Evol. Microbiol.">
        <title>Aestuariivita atlantica sp. nov., isolated from deep sea sediment of the Atlantic Ocean.</title>
        <authorList>
            <person name="Li G."/>
            <person name="Lai Q."/>
            <person name="Du Y."/>
            <person name="Liu X."/>
            <person name="Sun F."/>
            <person name="Shao Z."/>
        </authorList>
    </citation>
    <scope>NUCLEOTIDE SEQUENCE [LARGE SCALE GENOMIC DNA]</scope>
    <source>
        <strain evidence="2 3">22II-S11-z3</strain>
    </source>
</reference>
<gene>
    <name evidence="2" type="ORF">ATO11_02465</name>
</gene>
<feature type="compositionally biased region" description="Low complexity" evidence="1">
    <location>
        <begin position="32"/>
        <end position="48"/>
    </location>
</feature>
<dbReference type="OrthoDB" id="7876991at2"/>
<evidence type="ECO:0000256" key="1">
    <source>
        <dbReference type="SAM" id="MobiDB-lite"/>
    </source>
</evidence>
<dbReference type="RefSeq" id="WP_050529217.1">
    <property type="nucleotide sequence ID" value="NZ_AQQZ01000001.1"/>
</dbReference>
<dbReference type="EMBL" id="AQQZ01000001">
    <property type="protein sequence ID" value="KNG95482.1"/>
    <property type="molecule type" value="Genomic_DNA"/>
</dbReference>
<keyword evidence="3" id="KW-1185">Reference proteome</keyword>
<organism evidence="2 3">
    <name type="scientific">Pseudaestuariivita atlantica</name>
    <dbReference type="NCBI Taxonomy" id="1317121"/>
    <lineage>
        <taxon>Bacteria</taxon>
        <taxon>Pseudomonadati</taxon>
        <taxon>Pseudomonadota</taxon>
        <taxon>Alphaproteobacteria</taxon>
        <taxon>Rhodobacterales</taxon>
        <taxon>Paracoccaceae</taxon>
        <taxon>Pseudaestuariivita</taxon>
    </lineage>
</organism>
<sequence length="76" mass="8085">MNGSQIINMVLRIVMRKGINSAINAGVKQVSGRRPAPAGPANAGRVAPQSGPTEADRAEQQRIRAARRARRAARQG</sequence>
<proteinExistence type="predicted"/>
<protein>
    <submittedName>
        <fullName evidence="2">Uncharacterized protein</fullName>
    </submittedName>
</protein>